<reference evidence="2 3" key="1">
    <citation type="submission" date="2018-10" db="EMBL/GenBank/DDBJ databases">
        <title>Kocuria tytouropygialis sp. nov., isolated from the uropygial gland of an American barn owl (Tyto furcata).</title>
        <authorList>
            <person name="Braun M.S."/>
            <person name="Wang E."/>
            <person name="Zimmermann S."/>
            <person name="Wagner H."/>
            <person name="Wink M."/>
        </authorList>
    </citation>
    <scope>NUCLEOTIDE SEQUENCE [LARGE SCALE GENOMIC DNA]</scope>
    <source>
        <strain evidence="2 3">442</strain>
    </source>
</reference>
<organism evidence="2 3">
    <name type="scientific">Kocuria tytonis</name>
    <dbReference type="NCBI Taxonomy" id="2054280"/>
    <lineage>
        <taxon>Bacteria</taxon>
        <taxon>Bacillati</taxon>
        <taxon>Actinomycetota</taxon>
        <taxon>Actinomycetes</taxon>
        <taxon>Micrococcales</taxon>
        <taxon>Micrococcaceae</taxon>
        <taxon>Kocuria</taxon>
    </lineage>
</organism>
<dbReference type="Proteomes" id="UP000249516">
    <property type="component" value="Unassembled WGS sequence"/>
</dbReference>
<dbReference type="EMBL" id="PNJG02000001">
    <property type="protein sequence ID" value="RKQ36566.1"/>
    <property type="molecule type" value="Genomic_DNA"/>
</dbReference>
<accession>A0A495A942</accession>
<protein>
    <submittedName>
        <fullName evidence="2">ROK family protein</fullName>
    </submittedName>
</protein>
<dbReference type="InterPro" id="IPR043129">
    <property type="entry name" value="ATPase_NBD"/>
</dbReference>
<name>A0A495A942_9MICC</name>
<proteinExistence type="inferred from homology"/>
<evidence type="ECO:0000256" key="1">
    <source>
        <dbReference type="ARBA" id="ARBA00006479"/>
    </source>
</evidence>
<dbReference type="RefSeq" id="WP_110919061.1">
    <property type="nucleotide sequence ID" value="NZ_PNJG02000001.1"/>
</dbReference>
<dbReference type="PANTHER" id="PTHR18964:SF146">
    <property type="entry name" value="POLYPHOSPHATE GLUCOKINASE"/>
    <property type="match status" value="1"/>
</dbReference>
<comment type="caution">
    <text evidence="2">The sequence shown here is derived from an EMBL/GenBank/DDBJ whole genome shotgun (WGS) entry which is preliminary data.</text>
</comment>
<dbReference type="SUPFAM" id="SSF53067">
    <property type="entry name" value="Actin-like ATPase domain"/>
    <property type="match status" value="1"/>
</dbReference>
<dbReference type="CDD" id="cd24058">
    <property type="entry name" value="ASKHA_NBD_ROK_PPGK"/>
    <property type="match status" value="1"/>
</dbReference>
<evidence type="ECO:0000313" key="3">
    <source>
        <dbReference type="Proteomes" id="UP000249516"/>
    </source>
</evidence>
<dbReference type="InterPro" id="IPR000600">
    <property type="entry name" value="ROK"/>
</dbReference>
<comment type="similarity">
    <text evidence="1">Belongs to the ROK (NagC/XylR) family.</text>
</comment>
<keyword evidence="3" id="KW-1185">Reference proteome</keyword>
<sequence length="277" mass="29189">MSSGTPQGVVSQCGIGIDIGGTGTKGGIVDLTTGQLVGERFRIPTPQPATPQAVANVVRQIVDELQSRPEAPAPDSHVGIVFPAIIKNGVALSAANVDKSWINTDVDALMTETLGREVEALNDADGAGLAEAHYGAGKGKEGLVMVITLGTGIGSAMILNGQLVPNAELGHLEIDGHDAETRASAAAREREQLPWKKWATKRLQRYFSHVEFLFSPSLFVIGGGVSKNSEKFLPYLELRTPVEIAALRNNAGIVGAALWAQQCRDAQAAKPVIDPID</sequence>
<dbReference type="AlphaFoldDB" id="A0A495A942"/>
<dbReference type="PANTHER" id="PTHR18964">
    <property type="entry name" value="ROK (REPRESSOR, ORF, KINASE) FAMILY"/>
    <property type="match status" value="1"/>
</dbReference>
<dbReference type="OrthoDB" id="849313at2"/>
<evidence type="ECO:0000313" key="2">
    <source>
        <dbReference type="EMBL" id="RKQ36566.1"/>
    </source>
</evidence>
<dbReference type="Gene3D" id="3.30.420.40">
    <property type="match status" value="2"/>
</dbReference>
<gene>
    <name evidence="2" type="ORF">C1C97_002640</name>
</gene>
<dbReference type="Pfam" id="PF00480">
    <property type="entry name" value="ROK"/>
    <property type="match status" value="1"/>
</dbReference>
<dbReference type="NCBIfam" id="NF045942">
    <property type="entry name" value="PolPhglucPhase"/>
    <property type="match status" value="1"/>
</dbReference>